<keyword evidence="4" id="KW-0997">Cell inner membrane</keyword>
<feature type="transmembrane region" description="Helical" evidence="13">
    <location>
        <begin position="88"/>
        <end position="107"/>
    </location>
</feature>
<evidence type="ECO:0000256" key="13">
    <source>
        <dbReference type="SAM" id="Phobius"/>
    </source>
</evidence>
<feature type="transmembrane region" description="Helical" evidence="13">
    <location>
        <begin position="213"/>
        <end position="231"/>
    </location>
</feature>
<dbReference type="VEuPathDB" id="FungiDB:ASPFODRAFT_126817"/>
<feature type="transmembrane region" description="Helical" evidence="13">
    <location>
        <begin position="187"/>
        <end position="207"/>
    </location>
</feature>
<evidence type="ECO:0000256" key="4">
    <source>
        <dbReference type="ARBA" id="ARBA00022519"/>
    </source>
</evidence>
<accession>A0A146FCW9</accession>
<feature type="domain" description="NADP transhydrogenase beta-like" evidence="14">
    <location>
        <begin position="212"/>
        <end position="419"/>
    </location>
</feature>
<evidence type="ECO:0000256" key="9">
    <source>
        <dbReference type="ARBA" id="ARBA00023027"/>
    </source>
</evidence>
<dbReference type="PANTHER" id="PTHR10160">
    <property type="entry name" value="NAD(P) TRANSHYDROGENASE"/>
    <property type="match status" value="1"/>
</dbReference>
<dbReference type="PANTHER" id="PTHR10160:SF19">
    <property type="entry name" value="PROTON-TRANSLOCATING NAD(P)(+) TRANSHYDROGENASE"/>
    <property type="match status" value="1"/>
</dbReference>
<protein>
    <recommendedName>
        <fullName evidence="2">proton-translocating NAD(P)(+) transhydrogenase</fullName>
        <ecNumber evidence="2">7.1.1.1</ecNumber>
    </recommendedName>
</protein>
<feature type="domain" description="NAD(P) transhydrogenase alpha subunit C-terminal" evidence="15">
    <location>
        <begin position="92"/>
        <end position="177"/>
    </location>
</feature>
<sequence length="451" mass="45700">MSPKEKSFGIDLADEVVRGSIVTHDGKIIPPAPRPVPPPAPKQEIPTPAKEQAELAISPWQKATRDVTATTAGMGTALALGKATGPVFMSNMLTFGLAGLVGYRAVWGVAPALHSPLMSVTNAISGMVGIGGFFIMGGGYVPSTIPEALGAASVLLAFMNVSGGFVITKRMLDMFKRPTDPPEYPWLYAIPAVLFVGGFLAAASTGMAGLVQAGYLVSSVLCIASISGLASQQTARRGNILGILGVAAGIIASLAAVGFSPEVLTQFGAVAGLGSVAGALIGRRITPTGLPQTVAALHSVVGLAAVLTSIGSVVADISHVSTLHMVTAYLGVLIGGVTFTGSIVAFLKLAGRMSSRPMILPGRHLINTSLLGSNVATMGAFVTMAPGSPAIAATCLGANTLLSFLKGYTTTAAIGGADMRFMLNNPLLTSVGSLIGVSGSILSYIMVGILD</sequence>
<name>A0A146FCW9_ASPKA</name>
<feature type="transmembrane region" description="Helical" evidence="13">
    <location>
        <begin position="148"/>
        <end position="167"/>
    </location>
</feature>
<organism evidence="16 17">
    <name type="scientific">Aspergillus kawachii</name>
    <name type="common">White koji mold</name>
    <name type="synonym">Aspergillus awamori var. kawachi</name>
    <dbReference type="NCBI Taxonomy" id="1069201"/>
    <lineage>
        <taxon>Eukaryota</taxon>
        <taxon>Fungi</taxon>
        <taxon>Dikarya</taxon>
        <taxon>Ascomycota</taxon>
        <taxon>Pezizomycotina</taxon>
        <taxon>Eurotiomycetes</taxon>
        <taxon>Eurotiomycetidae</taxon>
        <taxon>Eurotiales</taxon>
        <taxon>Aspergillaceae</taxon>
        <taxon>Aspergillus</taxon>
        <taxon>Aspergillus subgen. Circumdati</taxon>
    </lineage>
</organism>
<dbReference type="GO" id="GO:0008750">
    <property type="term" value="F:proton-translocating NAD(P)+ transhydrogenase activity"/>
    <property type="evidence" value="ECO:0007669"/>
    <property type="project" value="UniProtKB-EC"/>
</dbReference>
<evidence type="ECO:0000256" key="5">
    <source>
        <dbReference type="ARBA" id="ARBA00022692"/>
    </source>
</evidence>
<comment type="catalytic activity">
    <reaction evidence="11">
        <text>NAD(+) + NADPH + H(+)(in) = NADH + NADP(+) + H(+)(out)</text>
        <dbReference type="Rhea" id="RHEA:47992"/>
        <dbReference type="ChEBI" id="CHEBI:15378"/>
        <dbReference type="ChEBI" id="CHEBI:57540"/>
        <dbReference type="ChEBI" id="CHEBI:57783"/>
        <dbReference type="ChEBI" id="CHEBI:57945"/>
        <dbReference type="ChEBI" id="CHEBI:58349"/>
        <dbReference type="EC" id="7.1.1.1"/>
    </reaction>
</comment>
<evidence type="ECO:0000259" key="15">
    <source>
        <dbReference type="Pfam" id="PF12769"/>
    </source>
</evidence>
<feature type="transmembrane region" description="Helical" evidence="13">
    <location>
        <begin position="327"/>
        <end position="350"/>
    </location>
</feature>
<evidence type="ECO:0000313" key="16">
    <source>
        <dbReference type="EMBL" id="GAT23726.1"/>
    </source>
</evidence>
<dbReference type="Pfam" id="PF02233">
    <property type="entry name" value="PNTB"/>
    <property type="match status" value="1"/>
</dbReference>
<dbReference type="AlphaFoldDB" id="A0A146FCW9"/>
<dbReference type="GO" id="GO:0050661">
    <property type="term" value="F:NADP binding"/>
    <property type="evidence" value="ECO:0007669"/>
    <property type="project" value="TreeGrafter"/>
</dbReference>
<feature type="region of interest" description="Disordered" evidence="12">
    <location>
        <begin position="24"/>
        <end position="50"/>
    </location>
</feature>
<dbReference type="InterPro" id="IPR034300">
    <property type="entry name" value="PNTB-like"/>
</dbReference>
<dbReference type="GO" id="GO:0005743">
    <property type="term" value="C:mitochondrial inner membrane"/>
    <property type="evidence" value="ECO:0007669"/>
    <property type="project" value="TreeGrafter"/>
</dbReference>
<dbReference type="InterPro" id="IPR024605">
    <property type="entry name" value="NADP_transhyd_a_C"/>
</dbReference>
<evidence type="ECO:0000256" key="2">
    <source>
        <dbReference type="ARBA" id="ARBA00012943"/>
    </source>
</evidence>
<keyword evidence="8 13" id="KW-1133">Transmembrane helix</keyword>
<feature type="transmembrane region" description="Helical" evidence="13">
    <location>
        <begin position="294"/>
        <end position="315"/>
    </location>
</feature>
<evidence type="ECO:0000256" key="11">
    <source>
        <dbReference type="ARBA" id="ARBA00048202"/>
    </source>
</evidence>
<feature type="transmembrane region" description="Helical" evidence="13">
    <location>
        <begin position="263"/>
        <end position="282"/>
    </location>
</feature>
<dbReference type="Pfam" id="PF12769">
    <property type="entry name" value="PNTB_4TM"/>
    <property type="match status" value="1"/>
</dbReference>
<evidence type="ECO:0000256" key="1">
    <source>
        <dbReference type="ARBA" id="ARBA00004429"/>
    </source>
</evidence>
<evidence type="ECO:0000259" key="14">
    <source>
        <dbReference type="Pfam" id="PF02233"/>
    </source>
</evidence>
<gene>
    <name evidence="16" type="ORF">RIB2604_01708650</name>
</gene>
<feature type="transmembrane region" description="Helical" evidence="13">
    <location>
        <begin position="427"/>
        <end position="450"/>
    </location>
</feature>
<keyword evidence="3" id="KW-1003">Cell membrane</keyword>
<dbReference type="EMBL" id="BCWF01000017">
    <property type="protein sequence ID" value="GAT23726.1"/>
    <property type="molecule type" value="Genomic_DNA"/>
</dbReference>
<dbReference type="EC" id="7.1.1.1" evidence="2"/>
<feature type="transmembrane region" description="Helical" evidence="13">
    <location>
        <begin position="119"/>
        <end position="142"/>
    </location>
</feature>
<evidence type="ECO:0000256" key="10">
    <source>
        <dbReference type="ARBA" id="ARBA00023136"/>
    </source>
</evidence>
<keyword evidence="6" id="KW-0521">NADP</keyword>
<proteinExistence type="predicted"/>
<comment type="caution">
    <text evidence="16">The sequence shown here is derived from an EMBL/GenBank/DDBJ whole genome shotgun (WGS) entry which is preliminary data.</text>
</comment>
<dbReference type="GO" id="GO:0005886">
    <property type="term" value="C:plasma membrane"/>
    <property type="evidence" value="ECO:0007669"/>
    <property type="project" value="UniProtKB-SubCell"/>
</dbReference>
<reference evidence="17" key="2">
    <citation type="submission" date="2016-02" db="EMBL/GenBank/DDBJ databases">
        <title>Genome sequencing of Aspergillus luchuensis NBRC 4314.</title>
        <authorList>
            <person name="Yamada O."/>
        </authorList>
    </citation>
    <scope>NUCLEOTIDE SEQUENCE [LARGE SCALE GENOMIC DNA]</scope>
    <source>
        <strain evidence="17">RIB 2604</strain>
    </source>
</reference>
<evidence type="ECO:0000256" key="8">
    <source>
        <dbReference type="ARBA" id="ARBA00022989"/>
    </source>
</evidence>
<dbReference type="Proteomes" id="UP000075230">
    <property type="component" value="Unassembled WGS sequence"/>
</dbReference>
<keyword evidence="5 13" id="KW-0812">Transmembrane</keyword>
<keyword evidence="9" id="KW-0520">NAD</keyword>
<feature type="compositionally biased region" description="Pro residues" evidence="12">
    <location>
        <begin position="30"/>
        <end position="41"/>
    </location>
</feature>
<evidence type="ECO:0000313" key="17">
    <source>
        <dbReference type="Proteomes" id="UP000075230"/>
    </source>
</evidence>
<keyword evidence="10 13" id="KW-0472">Membrane</keyword>
<evidence type="ECO:0000256" key="3">
    <source>
        <dbReference type="ARBA" id="ARBA00022475"/>
    </source>
</evidence>
<comment type="subcellular location">
    <subcellularLocation>
        <location evidence="1">Cell inner membrane</location>
        <topology evidence="1">Multi-pass membrane protein</topology>
    </subcellularLocation>
</comment>
<evidence type="ECO:0000256" key="12">
    <source>
        <dbReference type="SAM" id="MobiDB-lite"/>
    </source>
</evidence>
<evidence type="ECO:0000256" key="6">
    <source>
        <dbReference type="ARBA" id="ARBA00022857"/>
    </source>
</evidence>
<reference evidence="16 17" key="1">
    <citation type="journal article" date="2016" name="DNA Res.">
        <title>Genome sequence of Aspergillus luchuensis NBRC 4314.</title>
        <authorList>
            <person name="Yamada O."/>
            <person name="Machida M."/>
            <person name="Hosoyama A."/>
            <person name="Goto M."/>
            <person name="Takahashi T."/>
            <person name="Futagami T."/>
            <person name="Yamagata Y."/>
            <person name="Takeuchi M."/>
            <person name="Kobayashi T."/>
            <person name="Koike H."/>
            <person name="Abe K."/>
            <person name="Asai K."/>
            <person name="Arita M."/>
            <person name="Fujita N."/>
            <person name="Fukuda K."/>
            <person name="Higa K."/>
            <person name="Horikawa H."/>
            <person name="Ishikawa T."/>
            <person name="Jinno K."/>
            <person name="Kato Y."/>
            <person name="Kirimura K."/>
            <person name="Mizutani O."/>
            <person name="Nakasone K."/>
            <person name="Sano M."/>
            <person name="Shiraishi Y."/>
            <person name="Tsukahara M."/>
            <person name="Gomi K."/>
        </authorList>
    </citation>
    <scope>NUCLEOTIDE SEQUENCE [LARGE SCALE GENOMIC DNA]</scope>
    <source>
        <strain evidence="16 17">RIB 2604</strain>
    </source>
</reference>
<feature type="transmembrane region" description="Helical" evidence="13">
    <location>
        <begin position="238"/>
        <end position="257"/>
    </location>
</feature>
<keyword evidence="7" id="KW-1278">Translocase</keyword>
<dbReference type="GO" id="GO:0006740">
    <property type="term" value="P:NADPH regeneration"/>
    <property type="evidence" value="ECO:0007669"/>
    <property type="project" value="TreeGrafter"/>
</dbReference>
<evidence type="ECO:0000256" key="7">
    <source>
        <dbReference type="ARBA" id="ARBA00022967"/>
    </source>
</evidence>